<name>A0ABQ7VCD5_SOLTU</name>
<dbReference type="EMBL" id="JAIVGD010000013">
    <property type="protein sequence ID" value="KAH0761061.1"/>
    <property type="molecule type" value="Genomic_DNA"/>
</dbReference>
<sequence>MSAMNRRGDWASKGNPGSSSAVFYVRNDQSDLINAEGKVIGVSNNLVAEIVALRLGMEFCRNQNLFPLVMETDSLASKNMIDGLWNFPWEMALEIRRIQVLRMGWRWQLNIL</sequence>
<feature type="compositionally biased region" description="Basic and acidic residues" evidence="1">
    <location>
        <begin position="1"/>
        <end position="10"/>
    </location>
</feature>
<protein>
    <recommendedName>
        <fullName evidence="2">RNase H type-1 domain-containing protein</fullName>
    </recommendedName>
</protein>
<dbReference type="InterPro" id="IPR002156">
    <property type="entry name" value="RNaseH_domain"/>
</dbReference>
<dbReference type="PANTHER" id="PTHR47723">
    <property type="entry name" value="OS05G0353850 PROTEIN"/>
    <property type="match status" value="1"/>
</dbReference>
<organism evidence="3 4">
    <name type="scientific">Solanum tuberosum</name>
    <name type="common">Potato</name>
    <dbReference type="NCBI Taxonomy" id="4113"/>
    <lineage>
        <taxon>Eukaryota</taxon>
        <taxon>Viridiplantae</taxon>
        <taxon>Streptophyta</taxon>
        <taxon>Embryophyta</taxon>
        <taxon>Tracheophyta</taxon>
        <taxon>Spermatophyta</taxon>
        <taxon>Magnoliopsida</taxon>
        <taxon>eudicotyledons</taxon>
        <taxon>Gunneridae</taxon>
        <taxon>Pentapetalae</taxon>
        <taxon>asterids</taxon>
        <taxon>lamiids</taxon>
        <taxon>Solanales</taxon>
        <taxon>Solanaceae</taxon>
        <taxon>Solanoideae</taxon>
        <taxon>Solaneae</taxon>
        <taxon>Solanum</taxon>
    </lineage>
</organism>
<dbReference type="InterPro" id="IPR036397">
    <property type="entry name" value="RNaseH_sf"/>
</dbReference>
<reference evidence="3 4" key="1">
    <citation type="journal article" date="2021" name="bioRxiv">
        <title>Chromosome-scale and haplotype-resolved genome assembly of a tetraploid potato cultivar.</title>
        <authorList>
            <person name="Sun H."/>
            <person name="Jiao W.-B."/>
            <person name="Krause K."/>
            <person name="Campoy J.A."/>
            <person name="Goel M."/>
            <person name="Folz-Donahue K."/>
            <person name="Kukat C."/>
            <person name="Huettel B."/>
            <person name="Schneeberger K."/>
        </authorList>
    </citation>
    <scope>NUCLEOTIDE SEQUENCE [LARGE SCALE GENOMIC DNA]</scope>
    <source>
        <strain evidence="3">SolTubOtavaFocal</strain>
        <tissue evidence="3">Leaves</tissue>
    </source>
</reference>
<gene>
    <name evidence="3" type="ORF">KY290_017134</name>
</gene>
<feature type="region of interest" description="Disordered" evidence="1">
    <location>
        <begin position="1"/>
        <end position="20"/>
    </location>
</feature>
<dbReference type="PANTHER" id="PTHR47723:SF24">
    <property type="entry name" value="RNASE H TYPE-1 DOMAIN-CONTAINING PROTEIN"/>
    <property type="match status" value="1"/>
</dbReference>
<feature type="domain" description="RNase H type-1" evidence="2">
    <location>
        <begin position="7"/>
        <end position="85"/>
    </location>
</feature>
<evidence type="ECO:0000313" key="3">
    <source>
        <dbReference type="EMBL" id="KAH0761061.1"/>
    </source>
</evidence>
<dbReference type="CDD" id="cd06222">
    <property type="entry name" value="RNase_H_like"/>
    <property type="match status" value="1"/>
</dbReference>
<evidence type="ECO:0000256" key="1">
    <source>
        <dbReference type="SAM" id="MobiDB-lite"/>
    </source>
</evidence>
<dbReference type="Gene3D" id="3.30.420.10">
    <property type="entry name" value="Ribonuclease H-like superfamily/Ribonuclease H"/>
    <property type="match status" value="1"/>
</dbReference>
<dbReference type="SUPFAM" id="SSF53098">
    <property type="entry name" value="Ribonuclease H-like"/>
    <property type="match status" value="1"/>
</dbReference>
<proteinExistence type="predicted"/>
<dbReference type="InterPro" id="IPR012337">
    <property type="entry name" value="RNaseH-like_sf"/>
</dbReference>
<evidence type="ECO:0000259" key="2">
    <source>
        <dbReference type="Pfam" id="PF13456"/>
    </source>
</evidence>
<evidence type="ECO:0000313" key="4">
    <source>
        <dbReference type="Proteomes" id="UP000826656"/>
    </source>
</evidence>
<dbReference type="InterPro" id="IPR053151">
    <property type="entry name" value="RNase_H-like"/>
</dbReference>
<keyword evidence="4" id="KW-1185">Reference proteome</keyword>
<dbReference type="InterPro" id="IPR044730">
    <property type="entry name" value="RNase_H-like_dom_plant"/>
</dbReference>
<comment type="caution">
    <text evidence="3">The sequence shown here is derived from an EMBL/GenBank/DDBJ whole genome shotgun (WGS) entry which is preliminary data.</text>
</comment>
<dbReference type="Proteomes" id="UP000826656">
    <property type="component" value="Unassembled WGS sequence"/>
</dbReference>
<accession>A0ABQ7VCD5</accession>
<dbReference type="Pfam" id="PF13456">
    <property type="entry name" value="RVT_3"/>
    <property type="match status" value="1"/>
</dbReference>